<keyword evidence="9" id="KW-0479">Metal-binding</keyword>
<name>L0NJY1_9HYPH</name>
<dbReference type="KEGG" id="rht:NT26_3686"/>
<evidence type="ECO:0000256" key="2">
    <source>
        <dbReference type="ARBA" id="ARBA00004651"/>
    </source>
</evidence>
<feature type="transmembrane region" description="Helical" evidence="15">
    <location>
        <begin position="87"/>
        <end position="110"/>
    </location>
</feature>
<dbReference type="AlphaFoldDB" id="L0NJY1"/>
<evidence type="ECO:0000313" key="17">
    <source>
        <dbReference type="Proteomes" id="UP000010792"/>
    </source>
</evidence>
<keyword evidence="12" id="KW-0408">Iron</keyword>
<comment type="subcellular location">
    <subcellularLocation>
        <location evidence="2">Cell membrane</location>
        <topology evidence="2">Multi-pass membrane protein</topology>
    </subcellularLocation>
</comment>
<accession>L0NJY1</accession>
<keyword evidence="8 15" id="KW-0812">Transmembrane</keyword>
<comment type="similarity">
    <text evidence="4">Belongs to the HemJ family.</text>
</comment>
<comment type="catalytic activity">
    <reaction evidence="14">
        <text>protoporphyrinogen IX + 3 A = protoporphyrin IX + 3 AH2</text>
        <dbReference type="Rhea" id="RHEA:62000"/>
        <dbReference type="ChEBI" id="CHEBI:13193"/>
        <dbReference type="ChEBI" id="CHEBI:17499"/>
        <dbReference type="ChEBI" id="CHEBI:57306"/>
        <dbReference type="ChEBI" id="CHEBI:57307"/>
    </reaction>
</comment>
<evidence type="ECO:0000256" key="3">
    <source>
        <dbReference type="ARBA" id="ARBA00005073"/>
    </source>
</evidence>
<evidence type="ECO:0000256" key="12">
    <source>
        <dbReference type="ARBA" id="ARBA00023004"/>
    </source>
</evidence>
<comment type="cofactor">
    <cofactor evidence="1">
        <name>heme b</name>
        <dbReference type="ChEBI" id="CHEBI:60344"/>
    </cofactor>
</comment>
<evidence type="ECO:0000256" key="5">
    <source>
        <dbReference type="ARBA" id="ARBA00017504"/>
    </source>
</evidence>
<evidence type="ECO:0000256" key="4">
    <source>
        <dbReference type="ARBA" id="ARBA00006501"/>
    </source>
</evidence>
<evidence type="ECO:0000256" key="11">
    <source>
        <dbReference type="ARBA" id="ARBA00023002"/>
    </source>
</evidence>
<keyword evidence="13 15" id="KW-0472">Membrane</keyword>
<keyword evidence="17" id="KW-1185">Reference proteome</keyword>
<reference evidence="16 17" key="1">
    <citation type="journal article" date="2013" name="Genome Biol. Evol.">
        <title>Life in an arsenic-containing gold mine: genome and physiology of the autotrophic arsenite-oxidizing bacterium rhizobium sp. NT-26.</title>
        <authorList>
            <person name="Andres J."/>
            <person name="Arsene-Ploetze F."/>
            <person name="Barbe V."/>
            <person name="Brochier-Armanet C."/>
            <person name="Cleiss-Arnold J."/>
            <person name="Coppee J.Y."/>
            <person name="Dillies M.A."/>
            <person name="Geist"/>
            <person name="L"/>
            <person name="Joublin A."/>
            <person name="Koechler S."/>
            <person name="Lassalle F."/>
            <person name="Marchal M."/>
            <person name="Medigue C."/>
            <person name="Muller D."/>
            <person name="Nesme X."/>
            <person name="Plewniak F."/>
            <person name="Proux C."/>
            <person name="Ramirez-Bahena M.H."/>
            <person name="Schenowitz C."/>
            <person name="Sismeiro O."/>
            <person name="Vallenet D."/>
            <person name="Santini J.M."/>
            <person name="Bertin P.N."/>
        </authorList>
    </citation>
    <scope>NUCLEOTIDE SEQUENCE [LARGE SCALE GENOMIC DNA]</scope>
    <source>
        <strain evidence="16 17">NT-26</strain>
    </source>
</reference>
<proteinExistence type="inferred from homology"/>
<evidence type="ECO:0000313" key="16">
    <source>
        <dbReference type="EMBL" id="CCF21408.1"/>
    </source>
</evidence>
<sequence>MHSGKGERIHPGKPASLCNSGSDHGWAGSILSALLAVRSMIAALKFLHIAAIAIWAGGLLSLPALYVQRAHVRDDRALYQLQMIVRFSYVAVISPAAFLAVGSGIALLFGQQTFAGWFSVKLFFVALLVMLHVLTGLVIIRLFREGEVYPVWRFLLATAVTGAVVVIILFVVLAKPALTVELNRDILEPGGLQRLIRTLSPWPLP</sequence>
<evidence type="ECO:0000256" key="9">
    <source>
        <dbReference type="ARBA" id="ARBA00022723"/>
    </source>
</evidence>
<evidence type="ECO:0000256" key="15">
    <source>
        <dbReference type="SAM" id="Phobius"/>
    </source>
</evidence>
<dbReference type="InterPro" id="IPR005265">
    <property type="entry name" value="HemJ-like"/>
</dbReference>
<dbReference type="GO" id="GO:0046872">
    <property type="term" value="F:metal ion binding"/>
    <property type="evidence" value="ECO:0007669"/>
    <property type="project" value="UniProtKB-KW"/>
</dbReference>
<organism evidence="16 17">
    <name type="scientific">Pseudorhizobium banfieldiae</name>
    <dbReference type="NCBI Taxonomy" id="1125847"/>
    <lineage>
        <taxon>Bacteria</taxon>
        <taxon>Pseudomonadati</taxon>
        <taxon>Pseudomonadota</taxon>
        <taxon>Alphaproteobacteria</taxon>
        <taxon>Hyphomicrobiales</taxon>
        <taxon>Rhizobiaceae</taxon>
        <taxon>Rhizobium/Agrobacterium group</taxon>
        <taxon>Pseudorhizobium</taxon>
    </lineage>
</organism>
<evidence type="ECO:0000256" key="7">
    <source>
        <dbReference type="ARBA" id="ARBA00022617"/>
    </source>
</evidence>
<dbReference type="UniPathway" id="UPA00251">
    <property type="reaction ID" value="UER00324"/>
</dbReference>
<evidence type="ECO:0000256" key="13">
    <source>
        <dbReference type="ARBA" id="ARBA00023136"/>
    </source>
</evidence>
<evidence type="ECO:0000256" key="8">
    <source>
        <dbReference type="ARBA" id="ARBA00022692"/>
    </source>
</evidence>
<dbReference type="Pfam" id="PF03653">
    <property type="entry name" value="UPF0093"/>
    <property type="match status" value="1"/>
</dbReference>
<gene>
    <name evidence="16" type="ORF">NT26_3686</name>
</gene>
<feature type="transmembrane region" description="Helical" evidence="15">
    <location>
        <begin position="122"/>
        <end position="142"/>
    </location>
</feature>
<keyword evidence="7" id="KW-0349">Heme</keyword>
<feature type="transmembrane region" description="Helical" evidence="15">
    <location>
        <begin position="154"/>
        <end position="174"/>
    </location>
</feature>
<keyword evidence="10 15" id="KW-1133">Transmembrane helix</keyword>
<evidence type="ECO:0000256" key="10">
    <source>
        <dbReference type="ARBA" id="ARBA00022989"/>
    </source>
</evidence>
<dbReference type="GO" id="GO:0005886">
    <property type="term" value="C:plasma membrane"/>
    <property type="evidence" value="ECO:0007669"/>
    <property type="project" value="UniProtKB-SubCell"/>
</dbReference>
<dbReference type="PANTHER" id="PTHR40255">
    <property type="entry name" value="UPF0093 MEMBRANE PROTEIN SLR1790"/>
    <property type="match status" value="1"/>
</dbReference>
<evidence type="ECO:0000256" key="14">
    <source>
        <dbReference type="ARBA" id="ARBA00048390"/>
    </source>
</evidence>
<dbReference type="Proteomes" id="UP000010792">
    <property type="component" value="Chromosome"/>
</dbReference>
<dbReference type="PANTHER" id="PTHR40255:SF1">
    <property type="entry name" value="PROTOPORPHYRINOGEN IX OXIDASE"/>
    <property type="match status" value="1"/>
</dbReference>
<dbReference type="GO" id="GO:0016491">
    <property type="term" value="F:oxidoreductase activity"/>
    <property type="evidence" value="ECO:0007669"/>
    <property type="project" value="UniProtKB-KW"/>
</dbReference>
<dbReference type="EMBL" id="FO082820">
    <property type="protein sequence ID" value="CCF21408.1"/>
    <property type="molecule type" value="Genomic_DNA"/>
</dbReference>
<keyword evidence="6" id="KW-1003">Cell membrane</keyword>
<dbReference type="GO" id="GO:0006782">
    <property type="term" value="P:protoporphyrinogen IX biosynthetic process"/>
    <property type="evidence" value="ECO:0007669"/>
    <property type="project" value="UniProtKB-UniPathway"/>
</dbReference>
<keyword evidence="11" id="KW-0560">Oxidoreductase</keyword>
<comment type="pathway">
    <text evidence="3">Porphyrin-containing compound metabolism; protoporphyrin-IX biosynthesis; protoporphyrin-IX from protoporphyrinogen-IX: step 1/1.</text>
</comment>
<evidence type="ECO:0000256" key="6">
    <source>
        <dbReference type="ARBA" id="ARBA00022475"/>
    </source>
</evidence>
<dbReference type="STRING" id="1125847.NT26_3686"/>
<protein>
    <recommendedName>
        <fullName evidence="5">Protoporphyrinogen IX oxidase</fullName>
    </recommendedName>
</protein>
<evidence type="ECO:0000256" key="1">
    <source>
        <dbReference type="ARBA" id="ARBA00001970"/>
    </source>
</evidence>
<feature type="transmembrane region" description="Helical" evidence="15">
    <location>
        <begin position="46"/>
        <end position="67"/>
    </location>
</feature>